<dbReference type="Gene3D" id="3.80.10.10">
    <property type="entry name" value="Ribonuclease Inhibitor"/>
    <property type="match status" value="1"/>
</dbReference>
<dbReference type="InterPro" id="IPR036047">
    <property type="entry name" value="F-box-like_dom_sf"/>
</dbReference>
<dbReference type="EMBL" id="QJKJ01002493">
    <property type="protein sequence ID" value="RDY02634.1"/>
    <property type="molecule type" value="Genomic_DNA"/>
</dbReference>
<dbReference type="STRING" id="157652.A0A371HIT3"/>
<comment type="caution">
    <text evidence="2">The sequence shown here is derived from an EMBL/GenBank/DDBJ whole genome shotgun (WGS) entry which is preliminary data.</text>
</comment>
<dbReference type="Proteomes" id="UP000257109">
    <property type="component" value="Unassembled WGS sequence"/>
</dbReference>
<feature type="domain" description="F-box" evidence="1">
    <location>
        <begin position="5"/>
        <end position="35"/>
    </location>
</feature>
<proteinExistence type="predicted"/>
<dbReference type="SUPFAM" id="SSF81383">
    <property type="entry name" value="F-box domain"/>
    <property type="match status" value="1"/>
</dbReference>
<organism evidence="2 3">
    <name type="scientific">Mucuna pruriens</name>
    <name type="common">Velvet bean</name>
    <name type="synonym">Dolichos pruriens</name>
    <dbReference type="NCBI Taxonomy" id="157652"/>
    <lineage>
        <taxon>Eukaryota</taxon>
        <taxon>Viridiplantae</taxon>
        <taxon>Streptophyta</taxon>
        <taxon>Embryophyta</taxon>
        <taxon>Tracheophyta</taxon>
        <taxon>Spermatophyta</taxon>
        <taxon>Magnoliopsida</taxon>
        <taxon>eudicotyledons</taxon>
        <taxon>Gunneridae</taxon>
        <taxon>Pentapetalae</taxon>
        <taxon>rosids</taxon>
        <taxon>fabids</taxon>
        <taxon>Fabales</taxon>
        <taxon>Fabaceae</taxon>
        <taxon>Papilionoideae</taxon>
        <taxon>50 kb inversion clade</taxon>
        <taxon>NPAAA clade</taxon>
        <taxon>indigoferoid/millettioid clade</taxon>
        <taxon>Phaseoleae</taxon>
        <taxon>Mucuna</taxon>
    </lineage>
</organism>
<keyword evidence="3" id="KW-1185">Reference proteome</keyword>
<feature type="non-terminal residue" evidence="2">
    <location>
        <position position="1"/>
    </location>
</feature>
<protein>
    <submittedName>
        <fullName evidence="2">GrrA</fullName>
    </submittedName>
</protein>
<dbReference type="PANTHER" id="PTHR13318">
    <property type="entry name" value="PARTNER OF PAIRED, ISOFORM B-RELATED"/>
    <property type="match status" value="1"/>
</dbReference>
<evidence type="ECO:0000313" key="2">
    <source>
        <dbReference type="EMBL" id="RDY02634.1"/>
    </source>
</evidence>
<evidence type="ECO:0000259" key="1">
    <source>
        <dbReference type="Pfam" id="PF00646"/>
    </source>
</evidence>
<gene>
    <name evidence="2" type="primary">grrA</name>
    <name evidence="2" type="ORF">CR513_13876</name>
</gene>
<reference evidence="2" key="1">
    <citation type="submission" date="2018-05" db="EMBL/GenBank/DDBJ databases">
        <title>Draft genome of Mucuna pruriens seed.</title>
        <authorList>
            <person name="Nnadi N.E."/>
            <person name="Vos R."/>
            <person name="Hasami M.H."/>
            <person name="Devisetty U.K."/>
            <person name="Aguiy J.C."/>
        </authorList>
    </citation>
    <scope>NUCLEOTIDE SEQUENCE [LARGE SCALE GENOMIC DNA]</scope>
    <source>
        <strain evidence="2">JCA_2017</strain>
    </source>
</reference>
<evidence type="ECO:0000313" key="3">
    <source>
        <dbReference type="Proteomes" id="UP000257109"/>
    </source>
</evidence>
<dbReference type="InterPro" id="IPR001611">
    <property type="entry name" value="Leu-rich_rpt"/>
</dbReference>
<dbReference type="Gene3D" id="1.20.1280.50">
    <property type="match status" value="1"/>
</dbReference>
<dbReference type="InterPro" id="IPR032675">
    <property type="entry name" value="LRR_dom_sf"/>
</dbReference>
<dbReference type="Pfam" id="PF00646">
    <property type="entry name" value="F-box"/>
    <property type="match status" value="1"/>
</dbReference>
<dbReference type="Pfam" id="PF13516">
    <property type="entry name" value="LRR_6"/>
    <property type="match status" value="2"/>
</dbReference>
<dbReference type="AlphaFoldDB" id="A0A371HIT3"/>
<sequence>MENSLYDELLQEIFRKLPSSSSPSVSLVCKRWLHLYRSSRTALSLRLAPHFSLLPSLSSFLSHHPFLSSLSLSLSPPFSLSPQLLSLVSSSCSNLIALSVTPGPVSLSFLLSLSTTCPRLTSLCITLPRPVFLNWLSSFPCLKELSISLSSDDDGGNQGGVNSQENEDFDTELELELGLESLCLVGIRGVDWGLGWLWRRCTKLKKLRLQSCQGIGGSYSSFVNCLQGLNEIELRTCRSVVYGVLLELLEHCGSLNSLLVHDGGSREGLLQFFTQCRSKVLKLDIRLPLDLSNDHLLAVAANFHRLTSLRLQSCCLVTGEGLKALAVAMSGGGLEELALVNCDVVEREPGLLATLGQHLRHLRKLDLSHNEMLLDKEFVSMLVSCVRLIDLRVRGCKGLTSAAIVSMLRSCKQLESVDIMHCFGIDSEAVELFVKNSARLRRMEVEGSKLSDAAKMWASTRKSQLVAHVLSRRHFLLAMLETKLLGFEHIKELYLENEYFKETYELCANATNRSFYRHDGFLFKDKSLCVSKSSIKELLMKETHEGGLMGHFGEYKTDSKFLNHFLRILWSKLDTNILFSTACCPQTDGQIEANLGRISRGHNHAMPNLVEQKPI</sequence>
<dbReference type="OrthoDB" id="550575at2759"/>
<dbReference type="InterPro" id="IPR006553">
    <property type="entry name" value="Leu-rich_rpt_Cys-con_subtyp"/>
</dbReference>
<name>A0A371HIT3_MUCPR</name>
<dbReference type="PANTHER" id="PTHR13318:SF77">
    <property type="entry name" value="F-BOX DOMAIN-CONTAINING PROTEIN"/>
    <property type="match status" value="1"/>
</dbReference>
<dbReference type="SMART" id="SM00367">
    <property type="entry name" value="LRR_CC"/>
    <property type="match status" value="4"/>
</dbReference>
<dbReference type="InterPro" id="IPR001810">
    <property type="entry name" value="F-box_dom"/>
</dbReference>
<dbReference type="GO" id="GO:0019005">
    <property type="term" value="C:SCF ubiquitin ligase complex"/>
    <property type="evidence" value="ECO:0007669"/>
    <property type="project" value="TreeGrafter"/>
</dbReference>
<dbReference type="SUPFAM" id="SSF52047">
    <property type="entry name" value="RNI-like"/>
    <property type="match status" value="2"/>
</dbReference>
<accession>A0A371HIT3</accession>
<dbReference type="GO" id="GO:0031146">
    <property type="term" value="P:SCF-dependent proteasomal ubiquitin-dependent protein catabolic process"/>
    <property type="evidence" value="ECO:0007669"/>
    <property type="project" value="TreeGrafter"/>
</dbReference>